<keyword evidence="11" id="KW-0479">Metal-binding</keyword>
<dbReference type="Gene3D" id="2.40.30.10">
    <property type="entry name" value="Translation factors"/>
    <property type="match status" value="1"/>
</dbReference>
<dbReference type="SUPFAM" id="SSF50692">
    <property type="entry name" value="ADC-like"/>
    <property type="match status" value="1"/>
</dbReference>
<dbReference type="SUPFAM" id="SSF63380">
    <property type="entry name" value="Riboflavin synthase domain-like"/>
    <property type="match status" value="1"/>
</dbReference>
<dbReference type="InterPro" id="IPR008254">
    <property type="entry name" value="Flavodoxin/NO_synth"/>
</dbReference>
<dbReference type="Pfam" id="PF00667">
    <property type="entry name" value="FAD_binding_1"/>
    <property type="match status" value="1"/>
</dbReference>
<keyword evidence="12" id="KW-0274">FAD</keyword>
<evidence type="ECO:0000256" key="5">
    <source>
        <dbReference type="ARBA" id="ARBA00008747"/>
    </source>
</evidence>
<dbReference type="InterPro" id="IPR006963">
    <property type="entry name" value="Mopterin_OxRdtase_4Fe-4S_dom"/>
</dbReference>
<dbReference type="InterPro" id="IPR003097">
    <property type="entry name" value="CysJ-like_FAD-binding"/>
</dbReference>
<dbReference type="CDD" id="cd06199">
    <property type="entry name" value="SiR"/>
    <property type="match status" value="1"/>
</dbReference>
<keyword evidence="13" id="KW-0521">NADP</keyword>
<dbReference type="PRINTS" id="PR00371">
    <property type="entry name" value="FPNCR"/>
</dbReference>
<feature type="compositionally biased region" description="Low complexity" evidence="19">
    <location>
        <begin position="1047"/>
        <end position="1057"/>
    </location>
</feature>
<dbReference type="InterPro" id="IPR006656">
    <property type="entry name" value="Mopterin_OxRdtase"/>
</dbReference>
<dbReference type="SMART" id="SM00926">
    <property type="entry name" value="Molybdop_Fe4S4"/>
    <property type="match status" value="1"/>
</dbReference>
<dbReference type="InterPro" id="IPR006657">
    <property type="entry name" value="MoPterin_dinucl-bd_dom"/>
</dbReference>
<dbReference type="GO" id="GO:0042128">
    <property type="term" value="P:nitrate assimilation"/>
    <property type="evidence" value="ECO:0007669"/>
    <property type="project" value="UniProtKB-KW"/>
</dbReference>
<evidence type="ECO:0000256" key="15">
    <source>
        <dbReference type="ARBA" id="ARBA00023004"/>
    </source>
</evidence>
<comment type="cofactor">
    <cofactor evidence="4">
        <name>FAD</name>
        <dbReference type="ChEBI" id="CHEBI:57692"/>
    </cofactor>
</comment>
<evidence type="ECO:0000256" key="6">
    <source>
        <dbReference type="ARBA" id="ARBA00012604"/>
    </source>
</evidence>
<sequence>MIGLMSDAATPRTSTRTACSYCGVGCGITVDTGTDEHGATVIAKVSGDKLHPVNAGRLCTKGATHLELQTTPGRMATAYRRPERGQTPVAVPVDAAVQEAADRLRVILDTHGPDAIALYVSGQMSMEAQYLATKLAKGYLRTVHIEANSRLCMASAATGYKQSLGADGPPGSYDDIDHADLFFVIGANMADCHPILFLRMADRLKAGAKLIVVDPRRTDTAARADLFLQIAPGTDLALLNGLLHLLVENGDIDADFIAEHTEGWAAMPEFLADYPPARVAEITGVDEAELRTAARWIGAAGEWMSLWTMGLNQSTHGTWNTNALCNLHLATGAIGRTGSGPFSLTGQPNAMGGREMGYMGPGLPGQRAVLSAADRAFVETVWGVEPDTIRDTGGPGTIEMFRGLADGDIKACWVICSNPVASVANRKTVIAGLEAAELVIAQDVYTETATNAYADVLLPATLWAESDAVMVNSERTMTLLRRSVDPVGEARPDWLLIAQVATAMGFEGFDYASSAEVFEEITRFSNPATGYDLRGISYEALREGPMQWPCPDPERRRNPIRYLNDGVSQPLFTAADGHTPRLAFATPSRRAVFWPRPHLLPEEMPDEDFPFVLNTGRLQHQWHTMTKTGKIAKLTKLNGKPFVEVHPDDAERLDVRDGDHLEIASRRGRAVLPVVVGDRTRPGSCFAPFHWNDEQGEYLTINAVTNDAVDPASLQPEFKACAVRLRKVAVLSEGAAGTTGDDRESSAGTSGVLAGAAGMLAGTAGVAARAAGAVGAVGTAAGASGTAGGVAGMYAGAAGPPGGAPAAAPAMSSGPHPLATMLGLEGATAPTLSETERVYLGGYLAALHSLPVTGQPVLPETAPISPAARMWVDGLLAGMYSRIAGIGLDAGPADAPAAAPPRTVTVLWASQTGTAEEFAAAAATRLAESGFTPRLLDMDSAELSDLTGDVLIISSTFGDGGPPDNGADFWERLTDSATRFVGVRYAVFALGDSSYDDFCGHGRKLDELLAKRGATRLLSRIDSEPDYEDLADQWLTEALAALTEADGAAADGDPAGTVDRGPGGNGGAAPEFGADAAGFGTGAAGIGGSAFSDDSRGFTGGGGGATRAGRPAGVGGNAVAVSGAAGGYGHGSAGSGPQASNGGGVGNATAGIDGGRVGVGAAGGRSATATAARTRRTAPAPFTRNAPVSAPLVRNELLSRPGSAKEVRQFGFDLRGLEAGYEVGDSLGVRPANCDKVVAEWLDATGLDGRRGIEVDDREVPLAEALRTHFDITKVSQDLLGFIADHNPSPRLAKLLRRDNRNELDSYLWDRQAVDVLRDFPVRADLVEWLGTLKKLQPRQYSISSSPLVSPHEVQLTVGVVRYGDPEAIGSASRRGGVSSTFLSDRADAPVPIFLQRAPHFRPPLDPNAPMIMVGPGTGIAPFRGFLQERRALGCRGRNWLFFGDQYARDNFYYRTELEDMFRSGFLTRLDLAFSRDQRERIYVQHRMIEHGAELWAWLREGGHFYVCGDAARMAKDVDETLLKIARIHGKLDEDGALAFKKQLIAEKRYVRDVY</sequence>
<dbReference type="InterPro" id="IPR029039">
    <property type="entry name" value="Flavoprotein-like_sf"/>
</dbReference>
<dbReference type="GO" id="GO:0010181">
    <property type="term" value="F:FMN binding"/>
    <property type="evidence" value="ECO:0007669"/>
    <property type="project" value="InterPro"/>
</dbReference>
<evidence type="ECO:0000256" key="2">
    <source>
        <dbReference type="ARBA" id="ARBA00001942"/>
    </source>
</evidence>
<evidence type="ECO:0000256" key="10">
    <source>
        <dbReference type="ARBA" id="ARBA00022643"/>
    </source>
</evidence>
<dbReference type="InterPro" id="IPR017938">
    <property type="entry name" value="Riboflavin_synthase-like_b-brl"/>
</dbReference>
<evidence type="ECO:0000259" key="22">
    <source>
        <dbReference type="PROSITE" id="PS51669"/>
    </source>
</evidence>
<dbReference type="GO" id="GO:0004783">
    <property type="term" value="F:sulfite reductase (NADPH) activity"/>
    <property type="evidence" value="ECO:0007669"/>
    <property type="project" value="UniProtKB-EC"/>
</dbReference>
<dbReference type="Gene3D" id="3.40.50.80">
    <property type="entry name" value="Nucleotide-binding domain of ferredoxin-NADP reductase (FNR) module"/>
    <property type="match status" value="1"/>
</dbReference>
<organism evidence="23 24">
    <name type="scientific">Nocardia otitidiscaviarum</name>
    <dbReference type="NCBI Taxonomy" id="1823"/>
    <lineage>
        <taxon>Bacteria</taxon>
        <taxon>Bacillati</taxon>
        <taxon>Actinomycetota</taxon>
        <taxon>Actinomycetes</taxon>
        <taxon>Mycobacteriales</taxon>
        <taxon>Nocardiaceae</taxon>
        <taxon>Nocardia</taxon>
    </lineage>
</organism>
<comment type="cofactor">
    <cofactor evidence="2">
        <name>Mo-bis(molybdopterin guanine dinucleotide)</name>
        <dbReference type="ChEBI" id="CHEBI:60539"/>
    </cofactor>
</comment>
<evidence type="ECO:0000256" key="12">
    <source>
        <dbReference type="ARBA" id="ARBA00022827"/>
    </source>
</evidence>
<dbReference type="PRINTS" id="PR00369">
    <property type="entry name" value="FLAVODOXIN"/>
</dbReference>
<dbReference type="Pfam" id="PF00384">
    <property type="entry name" value="Molybdopterin"/>
    <property type="match status" value="1"/>
</dbReference>
<gene>
    <name evidence="23" type="ORF">FOH10_00240</name>
</gene>
<keyword evidence="10" id="KW-0288">FMN</keyword>
<dbReference type="Pfam" id="PF00175">
    <property type="entry name" value="NAD_binding_1"/>
    <property type="match status" value="1"/>
</dbReference>
<feature type="domain" description="Flavodoxin-like" evidence="20">
    <location>
        <begin position="904"/>
        <end position="1039"/>
    </location>
</feature>
<dbReference type="InterPro" id="IPR001094">
    <property type="entry name" value="Flavdoxin-like"/>
</dbReference>
<dbReference type="GO" id="GO:0016020">
    <property type="term" value="C:membrane"/>
    <property type="evidence" value="ECO:0007669"/>
    <property type="project" value="TreeGrafter"/>
</dbReference>
<dbReference type="Proteomes" id="UP000317039">
    <property type="component" value="Chromosome"/>
</dbReference>
<dbReference type="InterPro" id="IPR001433">
    <property type="entry name" value="OxRdtase_FAD/NAD-bd"/>
</dbReference>
<keyword evidence="14" id="KW-0560">Oxidoreductase</keyword>
<dbReference type="PROSITE" id="PS50902">
    <property type="entry name" value="FLAVODOXIN_LIKE"/>
    <property type="match status" value="1"/>
</dbReference>
<evidence type="ECO:0000259" key="20">
    <source>
        <dbReference type="PROSITE" id="PS50902"/>
    </source>
</evidence>
<evidence type="ECO:0000256" key="14">
    <source>
        <dbReference type="ARBA" id="ARBA00023002"/>
    </source>
</evidence>
<comment type="cofactor">
    <cofactor evidence="3">
        <name>[4Fe-4S] cluster</name>
        <dbReference type="ChEBI" id="CHEBI:49883"/>
    </cofactor>
</comment>
<dbReference type="InterPro" id="IPR009010">
    <property type="entry name" value="Asp_de-COase-like_dom_sf"/>
</dbReference>
<dbReference type="Gene3D" id="3.40.50.360">
    <property type="match status" value="1"/>
</dbReference>
<evidence type="ECO:0000256" key="13">
    <source>
        <dbReference type="ARBA" id="ARBA00022857"/>
    </source>
</evidence>
<evidence type="ECO:0000256" key="19">
    <source>
        <dbReference type="SAM" id="MobiDB-lite"/>
    </source>
</evidence>
<dbReference type="FunFam" id="2.40.40.20:FF:000005">
    <property type="entry name" value="Periplasmic nitrate reductase"/>
    <property type="match status" value="1"/>
</dbReference>
<keyword evidence="16" id="KW-0411">Iron-sulfur</keyword>
<dbReference type="InterPro" id="IPR050123">
    <property type="entry name" value="Prok_molybdopt-oxidoreductase"/>
</dbReference>
<dbReference type="EC" id="1.8.1.2" evidence="6"/>
<dbReference type="Gene3D" id="2.20.25.90">
    <property type="entry name" value="ADC-like domains"/>
    <property type="match status" value="1"/>
</dbReference>
<evidence type="ECO:0000256" key="3">
    <source>
        <dbReference type="ARBA" id="ARBA00001966"/>
    </source>
</evidence>
<comment type="cofactor">
    <cofactor evidence="1">
        <name>FMN</name>
        <dbReference type="ChEBI" id="CHEBI:58210"/>
    </cofactor>
</comment>
<feature type="domain" description="FAD-binding FR-type" evidence="21">
    <location>
        <begin position="1185"/>
        <end position="1404"/>
    </location>
</feature>
<dbReference type="SUPFAM" id="SSF52218">
    <property type="entry name" value="Flavoproteins"/>
    <property type="match status" value="1"/>
</dbReference>
<dbReference type="GO" id="GO:0051539">
    <property type="term" value="F:4 iron, 4 sulfur cluster binding"/>
    <property type="evidence" value="ECO:0007669"/>
    <property type="project" value="UniProtKB-KW"/>
</dbReference>
<dbReference type="Gene3D" id="3.40.50.740">
    <property type="match status" value="1"/>
</dbReference>
<evidence type="ECO:0000259" key="21">
    <source>
        <dbReference type="PROSITE" id="PS51384"/>
    </source>
</evidence>
<dbReference type="Gene3D" id="3.40.228.10">
    <property type="entry name" value="Dimethylsulfoxide Reductase, domain 2"/>
    <property type="match status" value="1"/>
</dbReference>
<evidence type="ECO:0000256" key="1">
    <source>
        <dbReference type="ARBA" id="ARBA00001917"/>
    </source>
</evidence>
<evidence type="ECO:0000256" key="11">
    <source>
        <dbReference type="ARBA" id="ARBA00022723"/>
    </source>
</evidence>
<evidence type="ECO:0000256" key="17">
    <source>
        <dbReference type="ARBA" id="ARBA00023063"/>
    </source>
</evidence>
<evidence type="ECO:0000256" key="8">
    <source>
        <dbReference type="ARBA" id="ARBA00022505"/>
    </source>
</evidence>
<comment type="catalytic activity">
    <reaction evidence="18">
        <text>hydrogen sulfide + 3 NADP(+) + 3 H2O = sulfite + 3 NADPH + 4 H(+)</text>
        <dbReference type="Rhea" id="RHEA:13801"/>
        <dbReference type="ChEBI" id="CHEBI:15377"/>
        <dbReference type="ChEBI" id="CHEBI:15378"/>
        <dbReference type="ChEBI" id="CHEBI:17359"/>
        <dbReference type="ChEBI" id="CHEBI:29919"/>
        <dbReference type="ChEBI" id="CHEBI:57783"/>
        <dbReference type="ChEBI" id="CHEBI:58349"/>
        <dbReference type="EC" id="1.8.1.2"/>
    </reaction>
</comment>
<evidence type="ECO:0000256" key="16">
    <source>
        <dbReference type="ARBA" id="ARBA00023014"/>
    </source>
</evidence>
<dbReference type="InterPro" id="IPR039261">
    <property type="entry name" value="FNR_nucleotide-bd"/>
</dbReference>
<dbReference type="KEGG" id="nod:FOH10_00240"/>
<feature type="compositionally biased region" description="Low complexity" evidence="19">
    <location>
        <begin position="1164"/>
        <end position="1186"/>
    </location>
</feature>
<dbReference type="Gene3D" id="1.20.990.10">
    <property type="entry name" value="NADPH-cytochrome p450 Reductase, Chain A, domain 3"/>
    <property type="match status" value="1"/>
</dbReference>
<dbReference type="FunFam" id="3.40.50.80:FF:000001">
    <property type="entry name" value="NADPH--cytochrome P450 reductase 1"/>
    <property type="match status" value="1"/>
</dbReference>
<accession>A0A516NES6</accession>
<dbReference type="InterPro" id="IPR041957">
    <property type="entry name" value="CT_Nitrate-R-NapA-like"/>
</dbReference>
<evidence type="ECO:0000313" key="24">
    <source>
        <dbReference type="Proteomes" id="UP000317039"/>
    </source>
</evidence>
<evidence type="ECO:0000256" key="18">
    <source>
        <dbReference type="ARBA" id="ARBA00052219"/>
    </source>
</evidence>
<dbReference type="SUPFAM" id="SSF52343">
    <property type="entry name" value="Ferredoxin reductase-like, C-terminal NADP-linked domain"/>
    <property type="match status" value="1"/>
</dbReference>
<proteinExistence type="inferred from homology"/>
<keyword evidence="8" id="KW-0500">Molybdenum</keyword>
<comment type="similarity">
    <text evidence="5">Belongs to the prokaryotic molybdopterin-containing oxidoreductase family. NasA/NapA/NarB subfamily.</text>
</comment>
<dbReference type="PROSITE" id="PS00551">
    <property type="entry name" value="MOLYBDOPTERIN_PROK_1"/>
    <property type="match status" value="1"/>
</dbReference>
<dbReference type="PROSITE" id="PS51669">
    <property type="entry name" value="4FE4S_MOW_BIS_MGD"/>
    <property type="match status" value="1"/>
</dbReference>
<keyword evidence="15" id="KW-0408">Iron</keyword>
<evidence type="ECO:0000256" key="7">
    <source>
        <dbReference type="ARBA" id="ARBA00022485"/>
    </source>
</evidence>
<evidence type="ECO:0000256" key="4">
    <source>
        <dbReference type="ARBA" id="ARBA00001974"/>
    </source>
</evidence>
<reference evidence="23 24" key="1">
    <citation type="submission" date="2019-07" db="EMBL/GenBank/DDBJ databases">
        <title>Complete Genome Sequence and Methylome Analysis of Nocardia otitidis-caviarum NEB252.</title>
        <authorList>
            <person name="Fomenkov A."/>
            <person name="Anton B.P."/>
            <person name="Vincze T."/>
            <person name="Roberts R.J."/>
        </authorList>
    </citation>
    <scope>NUCLEOTIDE SEQUENCE [LARGE SCALE GENOMIC DNA]</scope>
    <source>
        <strain evidence="23 24">NEB252</strain>
    </source>
</reference>
<dbReference type="InterPro" id="IPR023173">
    <property type="entry name" value="NADPH_Cyt_P450_Rdtase_alpha"/>
</dbReference>
<dbReference type="InterPro" id="IPR027467">
    <property type="entry name" value="MopterinOxRdtase_cofactor_BS"/>
</dbReference>
<dbReference type="SUPFAM" id="SSF53706">
    <property type="entry name" value="Formate dehydrogenase/DMSO reductase, domains 1-3"/>
    <property type="match status" value="1"/>
</dbReference>
<dbReference type="GO" id="GO:0046872">
    <property type="term" value="F:metal ion binding"/>
    <property type="evidence" value="ECO:0007669"/>
    <property type="project" value="UniProtKB-KW"/>
</dbReference>
<feature type="region of interest" description="Disordered" evidence="19">
    <location>
        <begin position="1047"/>
        <end position="1072"/>
    </location>
</feature>
<name>A0A516NES6_9NOCA</name>
<dbReference type="FunFam" id="3.40.228.10:FF:000002">
    <property type="entry name" value="Formate dehydrogenase subunit alpha"/>
    <property type="match status" value="1"/>
</dbReference>
<dbReference type="GO" id="GO:0043546">
    <property type="term" value="F:molybdopterin cofactor binding"/>
    <property type="evidence" value="ECO:0007669"/>
    <property type="project" value="InterPro"/>
</dbReference>
<dbReference type="PROSITE" id="PS51384">
    <property type="entry name" value="FAD_FR"/>
    <property type="match status" value="1"/>
</dbReference>
<protein>
    <recommendedName>
        <fullName evidence="6">assimilatory sulfite reductase (NADPH)</fullName>
        <ecNumber evidence="6">1.8.1.2</ecNumber>
    </recommendedName>
</protein>
<dbReference type="EMBL" id="CP041695">
    <property type="protein sequence ID" value="QDP77399.1"/>
    <property type="molecule type" value="Genomic_DNA"/>
</dbReference>
<dbReference type="Pfam" id="PF01568">
    <property type="entry name" value="Molydop_binding"/>
    <property type="match status" value="1"/>
</dbReference>
<dbReference type="PANTHER" id="PTHR43105:SF9">
    <property type="entry name" value="NADPH-FE(3+) OXIDOREDUCTASE SUBUNIT ALPHA"/>
    <property type="match status" value="1"/>
</dbReference>
<evidence type="ECO:0000256" key="9">
    <source>
        <dbReference type="ARBA" id="ARBA00022630"/>
    </source>
</evidence>
<feature type="domain" description="4Fe-4S Mo/W bis-MGD-type" evidence="22">
    <location>
        <begin position="12"/>
        <end position="73"/>
    </location>
</feature>
<keyword evidence="7" id="KW-0004">4Fe-4S</keyword>
<evidence type="ECO:0000313" key="23">
    <source>
        <dbReference type="EMBL" id="QDP77399.1"/>
    </source>
</evidence>
<dbReference type="Pfam" id="PF00258">
    <property type="entry name" value="Flavodoxin_1"/>
    <property type="match status" value="1"/>
</dbReference>
<feature type="region of interest" description="Disordered" evidence="19">
    <location>
        <begin position="1161"/>
        <end position="1186"/>
    </location>
</feature>
<dbReference type="CDD" id="cd02791">
    <property type="entry name" value="MopB_CT_Nitrate-R-NapA-like"/>
    <property type="match status" value="1"/>
</dbReference>
<dbReference type="InterPro" id="IPR001709">
    <property type="entry name" value="Flavoprot_Pyr_Nucl_cyt_Rdtase"/>
</dbReference>
<dbReference type="PANTHER" id="PTHR43105">
    <property type="entry name" value="RESPIRATORY NITRATE REDUCTASE"/>
    <property type="match status" value="1"/>
</dbReference>
<dbReference type="InterPro" id="IPR017927">
    <property type="entry name" value="FAD-bd_FR_type"/>
</dbReference>
<dbReference type="Pfam" id="PF04879">
    <property type="entry name" value="Molybdop_Fe4S4"/>
    <property type="match status" value="1"/>
</dbReference>
<dbReference type="CDD" id="cd02754">
    <property type="entry name" value="MopB_Nitrate-R-NapA-like"/>
    <property type="match status" value="1"/>
</dbReference>
<keyword evidence="9" id="KW-0285">Flavoprotein</keyword>
<keyword evidence="17" id="KW-0534">Nitrate assimilation</keyword>
<dbReference type="Gene3D" id="2.40.40.20">
    <property type="match status" value="1"/>
</dbReference>